<dbReference type="WormBase" id="SRAE_X000074800">
    <property type="protein sequence ID" value="SRP08925"/>
    <property type="gene ID" value="WBGene00266309"/>
</dbReference>
<dbReference type="Proteomes" id="UP000035682">
    <property type="component" value="Unplaced"/>
</dbReference>
<feature type="transmembrane region" description="Helical" evidence="5">
    <location>
        <begin position="124"/>
        <end position="145"/>
    </location>
</feature>
<evidence type="ECO:0000313" key="10">
    <source>
        <dbReference type="WormBase" id="SRAE_X000074800"/>
    </source>
</evidence>
<keyword evidence="8" id="KW-1185">Reference proteome</keyword>
<dbReference type="EMBL" id="LN609530">
    <property type="protein sequence ID" value="CEF71423.1"/>
    <property type="molecule type" value="Genomic_DNA"/>
</dbReference>
<name>A0A090N0X0_STRRB</name>
<evidence type="ECO:0000313" key="7">
    <source>
        <dbReference type="EMBL" id="CEF71423.1"/>
    </source>
</evidence>
<reference evidence="9" key="2">
    <citation type="submission" date="2020-12" db="UniProtKB">
        <authorList>
            <consortium name="WormBaseParasite"/>
        </authorList>
    </citation>
    <scope>IDENTIFICATION</scope>
</reference>
<dbReference type="GeneID" id="36383803"/>
<proteinExistence type="predicted"/>
<dbReference type="InterPro" id="IPR017452">
    <property type="entry name" value="GPCR_Rhodpsn_7TM"/>
</dbReference>
<dbReference type="PROSITE" id="PS50262">
    <property type="entry name" value="G_PROTEIN_RECEP_F1_2"/>
    <property type="match status" value="1"/>
</dbReference>
<feature type="transmembrane region" description="Helical" evidence="5">
    <location>
        <begin position="79"/>
        <end position="104"/>
    </location>
</feature>
<dbReference type="GO" id="GO:0016020">
    <property type="term" value="C:membrane"/>
    <property type="evidence" value="ECO:0007669"/>
    <property type="project" value="UniProtKB-SubCell"/>
</dbReference>
<comment type="subcellular location">
    <subcellularLocation>
        <location evidence="1">Membrane</location>
    </subcellularLocation>
</comment>
<protein>
    <submittedName>
        <fullName evidence="7">GPCR, rhodopsin-like, 7TM domain and 7TM GPCR, serpentine receptor class v (Srv) family-containing protein</fullName>
    </submittedName>
</protein>
<accession>A0A090N0X0</accession>
<keyword evidence="4 5" id="KW-0472">Membrane</keyword>
<dbReference type="CTD" id="36383803"/>
<dbReference type="Pfam" id="PF10323">
    <property type="entry name" value="7TM_GPCR_Srv"/>
    <property type="match status" value="1"/>
</dbReference>
<dbReference type="InterPro" id="IPR019426">
    <property type="entry name" value="7TM_GPCR_serpentine_rcpt_Srv"/>
</dbReference>
<keyword evidence="3 5" id="KW-1133">Transmembrane helix</keyword>
<evidence type="ECO:0000313" key="8">
    <source>
        <dbReference type="Proteomes" id="UP000035682"/>
    </source>
</evidence>
<feature type="domain" description="G-protein coupled receptors family 1 profile" evidence="6">
    <location>
        <begin position="1"/>
        <end position="181"/>
    </location>
</feature>
<evidence type="ECO:0000256" key="2">
    <source>
        <dbReference type="ARBA" id="ARBA00022692"/>
    </source>
</evidence>
<dbReference type="AlphaFoldDB" id="A0A090N0X0"/>
<organism evidence="7">
    <name type="scientific">Strongyloides ratti</name>
    <name type="common">Parasitic roundworm</name>
    <dbReference type="NCBI Taxonomy" id="34506"/>
    <lineage>
        <taxon>Eukaryota</taxon>
        <taxon>Metazoa</taxon>
        <taxon>Ecdysozoa</taxon>
        <taxon>Nematoda</taxon>
        <taxon>Chromadorea</taxon>
        <taxon>Rhabditida</taxon>
        <taxon>Tylenchina</taxon>
        <taxon>Panagrolaimomorpha</taxon>
        <taxon>Strongyloidoidea</taxon>
        <taxon>Strongyloididae</taxon>
        <taxon>Strongyloides</taxon>
    </lineage>
</organism>
<keyword evidence="7" id="KW-0675">Receptor</keyword>
<evidence type="ECO:0000259" key="6">
    <source>
        <dbReference type="PROSITE" id="PS50262"/>
    </source>
</evidence>
<dbReference type="RefSeq" id="XP_024510619.1">
    <property type="nucleotide sequence ID" value="XM_024645130.1"/>
</dbReference>
<evidence type="ECO:0000313" key="9">
    <source>
        <dbReference type="WBParaSite" id="SRAE_X000074800.1"/>
    </source>
</evidence>
<sequence length="210" mass="24697">MFLSSYFSHSLVLSVIRYLAVKYPTKYHRIVNVKMTIKVILGMIIFDLIIALGTLFFPSSYKYFSKSNSIIASYDTQNVAYYILFYGVIINGIIVITSLFLNILNWYIIYKKKNKKLIKNRTDVLFAVYTFIVFVSTLLYHIFYILRTIGSLDGYHRYDEFASIFLSYVVEIISFTDFYFLLIMSNELRKGVVKFTFSLFRKDITKVTLL</sequence>
<evidence type="ECO:0000256" key="4">
    <source>
        <dbReference type="ARBA" id="ARBA00023136"/>
    </source>
</evidence>
<reference evidence="7 8" key="1">
    <citation type="submission" date="2014-09" db="EMBL/GenBank/DDBJ databases">
        <authorList>
            <person name="Martin A.A."/>
        </authorList>
    </citation>
    <scope>NUCLEOTIDE SEQUENCE</scope>
    <source>
        <strain evidence="8">ED321</strain>
        <strain evidence="7">ED321 Heterogonic</strain>
    </source>
</reference>
<keyword evidence="2 5" id="KW-0812">Transmembrane</keyword>
<dbReference type="WBParaSite" id="SRAE_X000074800.1">
    <property type="protein sequence ID" value="SRAE_X000074800.1"/>
    <property type="gene ID" value="WBGene00266309"/>
</dbReference>
<dbReference type="Gene3D" id="1.20.1070.10">
    <property type="entry name" value="Rhodopsin 7-helix transmembrane proteins"/>
    <property type="match status" value="1"/>
</dbReference>
<feature type="transmembrane region" description="Helical" evidence="5">
    <location>
        <begin position="165"/>
        <end position="184"/>
    </location>
</feature>
<evidence type="ECO:0000256" key="1">
    <source>
        <dbReference type="ARBA" id="ARBA00004370"/>
    </source>
</evidence>
<dbReference type="SUPFAM" id="SSF81321">
    <property type="entry name" value="Family A G protein-coupled receptor-like"/>
    <property type="match status" value="1"/>
</dbReference>
<gene>
    <name evidence="7 9 10" type="ORF">SRAE_X000074800</name>
</gene>
<evidence type="ECO:0000256" key="3">
    <source>
        <dbReference type="ARBA" id="ARBA00022989"/>
    </source>
</evidence>
<feature type="transmembrane region" description="Helical" evidence="5">
    <location>
        <begin position="37"/>
        <end position="59"/>
    </location>
</feature>
<evidence type="ECO:0000256" key="5">
    <source>
        <dbReference type="SAM" id="Phobius"/>
    </source>
</evidence>